<dbReference type="PROSITE" id="PS51085">
    <property type="entry name" value="2FE2S_FER_2"/>
    <property type="match status" value="1"/>
</dbReference>
<dbReference type="CDD" id="cd00207">
    <property type="entry name" value="fer2"/>
    <property type="match status" value="1"/>
</dbReference>
<dbReference type="OrthoDB" id="9810588at2"/>
<keyword evidence="2" id="KW-0274">FAD</keyword>
<sequence length="587" mass="66223">MFLSKKHTVYVKNMDISFEVKSGKNLFTALEENGIKISSLCRGNGQCGKCKIRIETKNINKPTRLERRSLSELSISMGIRLACEYAVKSDIVIDTDELAKRANDDPCVLSVQTLAKLEEAADVYGADELPLMSGMAEPEQEHTEEEEHENSEEDENEFKSVLSGGMFHSQQDEPEYEEESAAEHEPGEEPAQEEEQEPVIVKYTEPEPEPEPEEEPEERDVDYSTDGLLLIQAPRGITYFHYSAGIGGISSKDFIETDRTIAELLRQGELKQFLDSSLRYSGYERAILILSEKHFEGENVFGLINYCSFTDNGLFCEVIQPAGSPKDILKFFRFLNQTSGRKMIIPLDALEKIYFFNSGTIMGMDASLRSDFLFEHIKTGGRNPVTKIADDLMSYEKKNADLPPDSISLSVLFKTAALLYSKGLLSRQFKLADKMSLVGDGLEGGHHIRLIAKFSGQSFKIDSGHEMLIPQAALDDLFVLRNFIHAAIKYAEKRCGKPDTVIFYSLFPVKELADSMITLEMVPKRYHEVIRTFSEDPTLFAINFFHKSTVLSYIESTLKMGEDISLEEDEIFEGIFEKVKSEFEGEG</sequence>
<keyword evidence="6" id="KW-1185">Reference proteome</keyword>
<accession>A0A3R5UTD3</accession>
<dbReference type="Gene3D" id="3.10.20.30">
    <property type="match status" value="1"/>
</dbReference>
<organism evidence="5 6">
    <name type="scientific">Geovibrio thiophilus</name>
    <dbReference type="NCBI Taxonomy" id="139438"/>
    <lineage>
        <taxon>Bacteria</taxon>
        <taxon>Pseudomonadati</taxon>
        <taxon>Deferribacterota</taxon>
        <taxon>Deferribacteres</taxon>
        <taxon>Deferribacterales</taxon>
        <taxon>Geovibrionaceae</taxon>
        <taxon>Geovibrio</taxon>
    </lineage>
</organism>
<evidence type="ECO:0000313" key="5">
    <source>
        <dbReference type="EMBL" id="QAR31978.1"/>
    </source>
</evidence>
<feature type="region of interest" description="Disordered" evidence="3">
    <location>
        <begin position="136"/>
        <end position="199"/>
    </location>
</feature>
<evidence type="ECO:0000256" key="2">
    <source>
        <dbReference type="ARBA" id="ARBA00022827"/>
    </source>
</evidence>
<keyword evidence="1" id="KW-0285">Flavoprotein</keyword>
<dbReference type="GO" id="GO:0051536">
    <property type="term" value="F:iron-sulfur cluster binding"/>
    <property type="evidence" value="ECO:0007669"/>
    <property type="project" value="InterPro"/>
</dbReference>
<dbReference type="PANTHER" id="PTHR43644:SF1">
    <property type="entry name" value="NAD(P)H-FLAVIN REDUCTASE"/>
    <property type="match status" value="1"/>
</dbReference>
<dbReference type="InterPro" id="IPR001041">
    <property type="entry name" value="2Fe-2S_ferredoxin-type"/>
</dbReference>
<evidence type="ECO:0000313" key="6">
    <source>
        <dbReference type="Proteomes" id="UP000287502"/>
    </source>
</evidence>
<dbReference type="InterPro" id="IPR036010">
    <property type="entry name" value="2Fe-2S_ferredoxin-like_sf"/>
</dbReference>
<protein>
    <submittedName>
        <fullName evidence="5">2Fe-2S iron-sulfur cluster binding domain-containing protein</fullName>
    </submittedName>
</protein>
<dbReference type="Pfam" id="PF00111">
    <property type="entry name" value="Fer2"/>
    <property type="match status" value="1"/>
</dbReference>
<evidence type="ECO:0000256" key="1">
    <source>
        <dbReference type="ARBA" id="ARBA00022630"/>
    </source>
</evidence>
<dbReference type="PANTHER" id="PTHR43644">
    <property type="entry name" value="NA(+)-TRANSLOCATING NADH-QUINONE REDUCTASE SUBUNIT"/>
    <property type="match status" value="1"/>
</dbReference>
<dbReference type="SUPFAM" id="SSF54292">
    <property type="entry name" value="2Fe-2S ferredoxin-like"/>
    <property type="match status" value="1"/>
</dbReference>
<reference evidence="5 6" key="1">
    <citation type="submission" date="2019-01" db="EMBL/GenBank/DDBJ databases">
        <title>Geovibrio thiophilus DSM 11263, complete genome.</title>
        <authorList>
            <person name="Spring S."/>
            <person name="Bunk B."/>
            <person name="Sproer C."/>
        </authorList>
    </citation>
    <scope>NUCLEOTIDE SEQUENCE [LARGE SCALE GENOMIC DNA]</scope>
    <source>
        <strain evidence="5 6">DSM 11263</strain>
    </source>
</reference>
<proteinExistence type="predicted"/>
<dbReference type="AlphaFoldDB" id="A0A3R5UTD3"/>
<dbReference type="KEGG" id="gtl:EP073_00740"/>
<dbReference type="InterPro" id="IPR012675">
    <property type="entry name" value="Beta-grasp_dom_sf"/>
</dbReference>
<feature type="compositionally biased region" description="Acidic residues" evidence="3">
    <location>
        <begin position="142"/>
        <end position="156"/>
    </location>
</feature>
<feature type="compositionally biased region" description="Acidic residues" evidence="3">
    <location>
        <begin position="188"/>
        <end position="197"/>
    </location>
</feature>
<dbReference type="RefSeq" id="WP_128465265.1">
    <property type="nucleotide sequence ID" value="NZ_CP035108.1"/>
</dbReference>
<dbReference type="Proteomes" id="UP000287502">
    <property type="component" value="Chromosome"/>
</dbReference>
<dbReference type="EMBL" id="CP035108">
    <property type="protein sequence ID" value="QAR31978.1"/>
    <property type="molecule type" value="Genomic_DNA"/>
</dbReference>
<gene>
    <name evidence="5" type="ORF">EP073_00740</name>
</gene>
<evidence type="ECO:0000256" key="3">
    <source>
        <dbReference type="SAM" id="MobiDB-lite"/>
    </source>
</evidence>
<feature type="domain" description="2Fe-2S ferredoxin-type" evidence="4">
    <location>
        <begin position="5"/>
        <end position="99"/>
    </location>
</feature>
<name>A0A3R5UTD3_9BACT</name>
<evidence type="ECO:0000259" key="4">
    <source>
        <dbReference type="PROSITE" id="PS51085"/>
    </source>
</evidence>